<reference evidence="2 3" key="1">
    <citation type="journal article" date="2016" name="BMC Genomics">
        <title>Genome sequencing and secondary metabolism of the postharvest pathogen Penicillium griseofulvum.</title>
        <authorList>
            <person name="Banani H."/>
            <person name="Marcet-Houben M."/>
            <person name="Ballester A.R."/>
            <person name="Abbruscato P."/>
            <person name="Gonzalez-Candelas L."/>
            <person name="Gabaldon T."/>
            <person name="Spadaro D."/>
        </authorList>
    </citation>
    <scope>NUCLEOTIDE SEQUENCE [LARGE SCALE GENOMIC DNA]</scope>
    <source>
        <strain evidence="2 3">PG3</strain>
    </source>
</reference>
<proteinExistence type="predicted"/>
<evidence type="ECO:0000256" key="1">
    <source>
        <dbReference type="SAM" id="MobiDB-lite"/>
    </source>
</evidence>
<sequence>MLTVTRSDGDSRTAARAKTSEEACAIMEAVEAMFSRSQQKSSTKLAWKLNQPPAPNELQTMEDRMRVLLRELFTLKEEQPHDDRVEEAMWTETGD</sequence>
<keyword evidence="3" id="KW-1185">Reference proteome</keyword>
<protein>
    <submittedName>
        <fullName evidence="2">Uncharacterized protein</fullName>
    </submittedName>
</protein>
<dbReference type="AlphaFoldDB" id="A0A135LB31"/>
<feature type="region of interest" description="Disordered" evidence="1">
    <location>
        <begin position="1"/>
        <end position="20"/>
    </location>
</feature>
<dbReference type="GeneID" id="63708035"/>
<organism evidence="2 3">
    <name type="scientific">Penicillium patulum</name>
    <name type="common">Penicillium griseofulvum</name>
    <dbReference type="NCBI Taxonomy" id="5078"/>
    <lineage>
        <taxon>Eukaryota</taxon>
        <taxon>Fungi</taxon>
        <taxon>Dikarya</taxon>
        <taxon>Ascomycota</taxon>
        <taxon>Pezizomycotina</taxon>
        <taxon>Eurotiomycetes</taxon>
        <taxon>Eurotiomycetidae</taxon>
        <taxon>Eurotiales</taxon>
        <taxon>Aspergillaceae</taxon>
        <taxon>Penicillium</taxon>
    </lineage>
</organism>
<evidence type="ECO:0000313" key="3">
    <source>
        <dbReference type="Proteomes" id="UP000070168"/>
    </source>
</evidence>
<gene>
    <name evidence="2" type="ORF">PGRI_050220</name>
</gene>
<comment type="caution">
    <text evidence="2">The sequence shown here is derived from an EMBL/GenBank/DDBJ whole genome shotgun (WGS) entry which is preliminary data.</text>
</comment>
<accession>A0A135LB31</accession>
<feature type="compositionally biased region" description="Basic and acidic residues" evidence="1">
    <location>
        <begin position="7"/>
        <end position="20"/>
    </location>
</feature>
<name>A0A135LB31_PENPA</name>
<dbReference type="EMBL" id="LHQR01000069">
    <property type="protein sequence ID" value="KXG46166.1"/>
    <property type="molecule type" value="Genomic_DNA"/>
</dbReference>
<dbReference type="Proteomes" id="UP000070168">
    <property type="component" value="Unassembled WGS sequence"/>
</dbReference>
<evidence type="ECO:0000313" key="2">
    <source>
        <dbReference type="EMBL" id="KXG46166.1"/>
    </source>
</evidence>
<dbReference type="RefSeq" id="XP_040644702.1">
    <property type="nucleotide sequence ID" value="XM_040792735.1"/>
</dbReference>